<feature type="domain" description="BZIP" evidence="5">
    <location>
        <begin position="17"/>
        <end position="32"/>
    </location>
</feature>
<dbReference type="EMBL" id="JAUKUA010000002">
    <property type="protein sequence ID" value="KAK0725126.1"/>
    <property type="molecule type" value="Genomic_DNA"/>
</dbReference>
<keyword evidence="2 3" id="KW-0040">ANK repeat</keyword>
<name>A0AA40B002_9PEZI</name>
<dbReference type="PANTHER" id="PTHR24171:SF9">
    <property type="entry name" value="ANKYRIN REPEAT DOMAIN-CONTAINING PROTEIN 39"/>
    <property type="match status" value="1"/>
</dbReference>
<feature type="repeat" description="ANK" evidence="3">
    <location>
        <begin position="251"/>
        <end position="283"/>
    </location>
</feature>
<evidence type="ECO:0000313" key="6">
    <source>
        <dbReference type="EMBL" id="KAK0725126.1"/>
    </source>
</evidence>
<dbReference type="PROSITE" id="PS50088">
    <property type="entry name" value="ANK_REPEAT"/>
    <property type="match status" value="3"/>
</dbReference>
<dbReference type="AlphaFoldDB" id="A0AA40B002"/>
<dbReference type="Pfam" id="PF12796">
    <property type="entry name" value="Ank_2"/>
    <property type="match status" value="1"/>
</dbReference>
<comment type="caution">
    <text evidence="6">The sequence shown here is derived from an EMBL/GenBank/DDBJ whole genome shotgun (WGS) entry which is preliminary data.</text>
</comment>
<dbReference type="SMART" id="SM00248">
    <property type="entry name" value="ANK"/>
    <property type="match status" value="4"/>
</dbReference>
<feature type="region of interest" description="Disordered" evidence="4">
    <location>
        <begin position="1"/>
        <end position="30"/>
    </location>
</feature>
<dbReference type="InterPro" id="IPR004827">
    <property type="entry name" value="bZIP"/>
</dbReference>
<protein>
    <submittedName>
        <fullName evidence="6">Ankyrin repeat-containing domain protein</fullName>
    </submittedName>
</protein>
<dbReference type="InterPro" id="IPR036770">
    <property type="entry name" value="Ankyrin_rpt-contain_sf"/>
</dbReference>
<feature type="compositionally biased region" description="Polar residues" evidence="4">
    <location>
        <begin position="1"/>
        <end position="12"/>
    </location>
</feature>
<dbReference type="PANTHER" id="PTHR24171">
    <property type="entry name" value="ANKYRIN REPEAT DOMAIN-CONTAINING PROTEIN 39-RELATED"/>
    <property type="match status" value="1"/>
</dbReference>
<feature type="repeat" description="ANK" evidence="3">
    <location>
        <begin position="335"/>
        <end position="366"/>
    </location>
</feature>
<dbReference type="CDD" id="cd14688">
    <property type="entry name" value="bZIP_YAP"/>
    <property type="match status" value="1"/>
</dbReference>
<dbReference type="PROSITE" id="PS00036">
    <property type="entry name" value="BZIP_BASIC"/>
    <property type="match status" value="1"/>
</dbReference>
<evidence type="ECO:0000259" key="5">
    <source>
        <dbReference type="PROSITE" id="PS00036"/>
    </source>
</evidence>
<evidence type="ECO:0000313" key="7">
    <source>
        <dbReference type="Proteomes" id="UP001172102"/>
    </source>
</evidence>
<keyword evidence="1" id="KW-0677">Repeat</keyword>
<evidence type="ECO:0000256" key="2">
    <source>
        <dbReference type="ARBA" id="ARBA00023043"/>
    </source>
</evidence>
<dbReference type="SUPFAM" id="SSF48403">
    <property type="entry name" value="Ankyrin repeat"/>
    <property type="match status" value="1"/>
</dbReference>
<dbReference type="PROSITE" id="PS50297">
    <property type="entry name" value="ANK_REP_REGION"/>
    <property type="match status" value="3"/>
</dbReference>
<evidence type="ECO:0000256" key="4">
    <source>
        <dbReference type="SAM" id="MobiDB-lite"/>
    </source>
</evidence>
<dbReference type="InterPro" id="IPR002110">
    <property type="entry name" value="Ankyrin_rpt"/>
</dbReference>
<keyword evidence="7" id="KW-1185">Reference proteome</keyword>
<sequence>MSPQNHNWSEITDINERRKAQNRKAQKNYRTRQKLRTQLVEAVLLDMPRFCTAAALTGRRQKQSWPALGGIEGWSDRLPTTALLDGVAEGSEAVRGALPISPRMAVMGSHDADKNKACQALSTATAATTAAAATTMTTTTTTTTTTSAATPQSHAEGNGMGVDFDVGPDLGLPAGSPATEGGSAISNTTDATADLGRYAVSLSETVTPSSASTALNFEPMNPLLTAISMGDLHIADLLLRSGADIDKRDAHGRTALHLAVERGDVGMARTLLDMGADVMTGDAQGRRLLHTAVENDNAEMVRLVLCWCKGKQAGGTGPRGGEGLTMRCIDARDGRKMTPVHLCVLLKRIEILQILLDHGADVNIGC</sequence>
<dbReference type="Proteomes" id="UP001172102">
    <property type="component" value="Unassembled WGS sequence"/>
</dbReference>
<evidence type="ECO:0000256" key="3">
    <source>
        <dbReference type="PROSITE-ProRule" id="PRU00023"/>
    </source>
</evidence>
<dbReference type="GO" id="GO:0003700">
    <property type="term" value="F:DNA-binding transcription factor activity"/>
    <property type="evidence" value="ECO:0007669"/>
    <property type="project" value="InterPro"/>
</dbReference>
<dbReference type="Pfam" id="PF00023">
    <property type="entry name" value="Ank"/>
    <property type="match status" value="1"/>
</dbReference>
<dbReference type="PRINTS" id="PR01415">
    <property type="entry name" value="ANKYRIN"/>
</dbReference>
<feature type="repeat" description="ANK" evidence="3">
    <location>
        <begin position="218"/>
        <end position="250"/>
    </location>
</feature>
<accession>A0AA40B002</accession>
<evidence type="ECO:0000256" key="1">
    <source>
        <dbReference type="ARBA" id="ARBA00022737"/>
    </source>
</evidence>
<organism evidence="6 7">
    <name type="scientific">Lasiosphaeris hirsuta</name>
    <dbReference type="NCBI Taxonomy" id="260670"/>
    <lineage>
        <taxon>Eukaryota</taxon>
        <taxon>Fungi</taxon>
        <taxon>Dikarya</taxon>
        <taxon>Ascomycota</taxon>
        <taxon>Pezizomycotina</taxon>
        <taxon>Sordariomycetes</taxon>
        <taxon>Sordariomycetidae</taxon>
        <taxon>Sordariales</taxon>
        <taxon>Lasiosphaeriaceae</taxon>
        <taxon>Lasiosphaeris</taxon>
    </lineage>
</organism>
<proteinExistence type="predicted"/>
<gene>
    <name evidence="6" type="ORF">B0H67DRAFT_480318</name>
</gene>
<dbReference type="Gene3D" id="1.25.40.20">
    <property type="entry name" value="Ankyrin repeat-containing domain"/>
    <property type="match status" value="2"/>
</dbReference>
<feature type="compositionally biased region" description="Basic residues" evidence="4">
    <location>
        <begin position="20"/>
        <end position="30"/>
    </location>
</feature>
<reference evidence="6" key="1">
    <citation type="submission" date="2023-06" db="EMBL/GenBank/DDBJ databases">
        <title>Genome-scale phylogeny and comparative genomics of the fungal order Sordariales.</title>
        <authorList>
            <consortium name="Lawrence Berkeley National Laboratory"/>
            <person name="Hensen N."/>
            <person name="Bonometti L."/>
            <person name="Westerberg I."/>
            <person name="Brannstrom I.O."/>
            <person name="Guillou S."/>
            <person name="Cros-Aarteil S."/>
            <person name="Calhoun S."/>
            <person name="Haridas S."/>
            <person name="Kuo A."/>
            <person name="Mondo S."/>
            <person name="Pangilinan J."/>
            <person name="Riley R."/>
            <person name="Labutti K."/>
            <person name="Andreopoulos B."/>
            <person name="Lipzen A."/>
            <person name="Chen C."/>
            <person name="Yanf M."/>
            <person name="Daum C."/>
            <person name="Ng V."/>
            <person name="Clum A."/>
            <person name="Steindorff A."/>
            <person name="Ohm R."/>
            <person name="Martin F."/>
            <person name="Silar P."/>
            <person name="Natvig D."/>
            <person name="Lalanne C."/>
            <person name="Gautier V."/>
            <person name="Ament-Velasquez S.L."/>
            <person name="Kruys A."/>
            <person name="Hutchinson M.I."/>
            <person name="Powell A.J."/>
            <person name="Barry K."/>
            <person name="Miller A.N."/>
            <person name="Grigoriev I.V."/>
            <person name="Debuchy R."/>
            <person name="Gladieux P."/>
            <person name="Thoren M.H."/>
            <person name="Johannesson H."/>
        </authorList>
    </citation>
    <scope>NUCLEOTIDE SEQUENCE</scope>
    <source>
        <strain evidence="6">SMH4607-1</strain>
    </source>
</reference>